<dbReference type="EMBL" id="JAHLQT010020966">
    <property type="protein sequence ID" value="KAG7168058.1"/>
    <property type="molecule type" value="Genomic_DNA"/>
</dbReference>
<comment type="caution">
    <text evidence="1">The sequence shown here is derived from an EMBL/GenBank/DDBJ whole genome shotgun (WGS) entry which is preliminary data.</text>
</comment>
<keyword evidence="2" id="KW-1185">Reference proteome</keyword>
<gene>
    <name evidence="1" type="ORF">Hamer_G026092</name>
</gene>
<protein>
    <submittedName>
        <fullName evidence="1">Uncharacterized protein</fullName>
    </submittedName>
</protein>
<dbReference type="AlphaFoldDB" id="A0A8J5K7M9"/>
<evidence type="ECO:0000313" key="2">
    <source>
        <dbReference type="Proteomes" id="UP000747542"/>
    </source>
</evidence>
<organism evidence="1 2">
    <name type="scientific">Homarus americanus</name>
    <name type="common">American lobster</name>
    <dbReference type="NCBI Taxonomy" id="6706"/>
    <lineage>
        <taxon>Eukaryota</taxon>
        <taxon>Metazoa</taxon>
        <taxon>Ecdysozoa</taxon>
        <taxon>Arthropoda</taxon>
        <taxon>Crustacea</taxon>
        <taxon>Multicrustacea</taxon>
        <taxon>Malacostraca</taxon>
        <taxon>Eumalacostraca</taxon>
        <taxon>Eucarida</taxon>
        <taxon>Decapoda</taxon>
        <taxon>Pleocyemata</taxon>
        <taxon>Astacidea</taxon>
        <taxon>Nephropoidea</taxon>
        <taxon>Nephropidae</taxon>
        <taxon>Homarus</taxon>
    </lineage>
</organism>
<sequence length="77" mass="8918">MWVGTSGEQFLNTNAKIILEEIKPGSWRQMLTFGEDFMNNILKRIPCRCRHPELASTPIRLTSIRLTITICKLKEKV</sequence>
<reference evidence="1" key="1">
    <citation type="journal article" date="2021" name="Sci. Adv.">
        <title>The American lobster genome reveals insights on longevity, neural, and immune adaptations.</title>
        <authorList>
            <person name="Polinski J.M."/>
            <person name="Zimin A.V."/>
            <person name="Clark K.F."/>
            <person name="Kohn A.B."/>
            <person name="Sadowski N."/>
            <person name="Timp W."/>
            <person name="Ptitsyn A."/>
            <person name="Khanna P."/>
            <person name="Romanova D.Y."/>
            <person name="Williams P."/>
            <person name="Greenwood S.J."/>
            <person name="Moroz L.L."/>
            <person name="Walt D.R."/>
            <person name="Bodnar A.G."/>
        </authorList>
    </citation>
    <scope>NUCLEOTIDE SEQUENCE</scope>
    <source>
        <strain evidence="1">GMGI-L3</strain>
    </source>
</reference>
<name>A0A8J5K7M9_HOMAM</name>
<accession>A0A8J5K7M9</accession>
<dbReference type="Proteomes" id="UP000747542">
    <property type="component" value="Unassembled WGS sequence"/>
</dbReference>
<evidence type="ECO:0000313" key="1">
    <source>
        <dbReference type="EMBL" id="KAG7168058.1"/>
    </source>
</evidence>
<proteinExistence type="predicted"/>